<evidence type="ECO:0000256" key="1">
    <source>
        <dbReference type="SAM" id="SignalP"/>
    </source>
</evidence>
<evidence type="ECO:0000313" key="2">
    <source>
        <dbReference type="EMBL" id="ANW99219.1"/>
    </source>
</evidence>
<dbReference type="Proteomes" id="UP000092971">
    <property type="component" value="Chromosome"/>
</dbReference>
<reference evidence="2 3" key="1">
    <citation type="submission" date="2016-02" db="EMBL/GenBank/DDBJ databases">
        <title>Comparison of Clostridium stercorarium subspecies using comparative genomics and transcriptomics.</title>
        <authorList>
            <person name="Schellenberg J."/>
            <person name="Thallinger G."/>
            <person name="Levin D.B."/>
            <person name="Zhang X."/>
            <person name="Alvare G."/>
            <person name="Fristensky B."/>
            <person name="Sparling R."/>
        </authorList>
    </citation>
    <scope>NUCLEOTIDE SEQUENCE [LARGE SCALE GENOMIC DNA]</scope>
    <source>
        <strain evidence="2 3">DSM 2910</strain>
    </source>
</reference>
<dbReference type="RefSeq" id="WP_015359603.1">
    <property type="nucleotide sequence ID" value="NZ_CP014672.1"/>
</dbReference>
<dbReference type="EMBL" id="CP014672">
    <property type="protein sequence ID" value="ANW99219.1"/>
    <property type="molecule type" value="Genomic_DNA"/>
</dbReference>
<gene>
    <name evidence="2" type="ORF">CSTERTH_09365</name>
</gene>
<accession>A0A1B1YEM5</accession>
<protein>
    <submittedName>
        <fullName evidence="2">Uncharacterized protein</fullName>
    </submittedName>
</protein>
<keyword evidence="1" id="KW-0732">Signal</keyword>
<name>A0A1B1YEM5_THEST</name>
<feature type="chain" id="PRO_5008532786" evidence="1">
    <location>
        <begin position="24"/>
        <end position="199"/>
    </location>
</feature>
<organism evidence="2 3">
    <name type="scientific">Thermoclostridium stercorarium subsp. thermolacticum DSM 2910</name>
    <dbReference type="NCBI Taxonomy" id="1121336"/>
    <lineage>
        <taxon>Bacteria</taxon>
        <taxon>Bacillati</taxon>
        <taxon>Bacillota</taxon>
        <taxon>Clostridia</taxon>
        <taxon>Eubacteriales</taxon>
        <taxon>Oscillospiraceae</taxon>
        <taxon>Thermoclostridium</taxon>
    </lineage>
</organism>
<dbReference type="OrthoDB" id="9864547at2"/>
<proteinExistence type="predicted"/>
<dbReference type="AlphaFoldDB" id="A0A1B1YEM5"/>
<evidence type="ECO:0000313" key="3">
    <source>
        <dbReference type="Proteomes" id="UP000092971"/>
    </source>
</evidence>
<sequence length="199" mass="21761">MKKLLSIFSIVALTLILVFPADASIDARERPNGASFHIKNVVDYAQAYGIRGNDNVTRIPVCLEIGNDVSTDLIVSIESKLNNAQASSGVLNFTVSGSFYRTSDGEIVSVYGLSGSFEYDGNDTEITGKDSYHRPTLTDWSGTSKTSTDKVEPYSISILKGDYVLYYKNKENNTAWIKIAVSESGMYSVGGDYVSYEVN</sequence>
<feature type="signal peptide" evidence="1">
    <location>
        <begin position="1"/>
        <end position="23"/>
    </location>
</feature>